<sequence>MERPKFLQLRKCLWGALAVGGMAFPPLTFADSASVLHLSQLPVLSNSSLAGICGKGEQIDGPSAITGHPGVVLWDEVVQPRKGLPEVNMDGGLGNQQFSAVTVGR</sequence>
<organism evidence="2">
    <name type="scientific">Acidithiobacillus ferrianus</name>
    <dbReference type="NCBI Taxonomy" id="2678518"/>
    <lineage>
        <taxon>Bacteria</taxon>
        <taxon>Pseudomonadati</taxon>
        <taxon>Pseudomonadota</taxon>
        <taxon>Acidithiobacillia</taxon>
        <taxon>Acidithiobacillales</taxon>
        <taxon>Acidithiobacillaceae</taxon>
        <taxon>Acidithiobacillus</taxon>
    </lineage>
</organism>
<evidence type="ECO:0000313" key="2">
    <source>
        <dbReference type="EMBL" id="NDU43224.1"/>
    </source>
</evidence>
<dbReference type="RefSeq" id="WP_163098446.1">
    <property type="nucleotide sequence ID" value="NZ_CP127523.1"/>
</dbReference>
<accession>A0A845UH98</accession>
<comment type="caution">
    <text evidence="2">The sequence shown here is derived from an EMBL/GenBank/DDBJ whole genome shotgun (WGS) entry which is preliminary data.</text>
</comment>
<dbReference type="EMBL" id="WNJL01000037">
    <property type="protein sequence ID" value="NDU43224.1"/>
    <property type="molecule type" value="Genomic_DNA"/>
</dbReference>
<dbReference type="AlphaFoldDB" id="A0A845UH98"/>
<protein>
    <submittedName>
        <fullName evidence="2">Uncharacterized protein</fullName>
    </submittedName>
</protein>
<feature type="chain" id="PRO_5032348868" evidence="1">
    <location>
        <begin position="31"/>
        <end position="105"/>
    </location>
</feature>
<reference evidence="2" key="1">
    <citation type="submission" date="2019-11" db="EMBL/GenBank/DDBJ databases">
        <title>Acidithiobacillus ferrianus sp. nov.: a facultatively anaerobic and extremely acidophilic chemolithoautotroph.</title>
        <authorList>
            <person name="Norris P.R."/>
            <person name="Falagan C."/>
            <person name="Moya-Beltran A."/>
            <person name="Castro M."/>
            <person name="Quatrini R."/>
            <person name="Johnson D.B."/>
        </authorList>
    </citation>
    <scope>NUCLEOTIDE SEQUENCE [LARGE SCALE GENOMIC DNA]</scope>
    <source>
        <strain evidence="2">MG</strain>
    </source>
</reference>
<keyword evidence="1" id="KW-0732">Signal</keyword>
<proteinExistence type="predicted"/>
<feature type="signal peptide" evidence="1">
    <location>
        <begin position="1"/>
        <end position="30"/>
    </location>
</feature>
<gene>
    <name evidence="2" type="ORF">GL267_11455</name>
</gene>
<evidence type="ECO:0000256" key="1">
    <source>
        <dbReference type="SAM" id="SignalP"/>
    </source>
</evidence>
<name>A0A845UH98_9PROT</name>